<dbReference type="AlphaFoldDB" id="A0A914RSX8"/>
<keyword evidence="1" id="KW-1185">Reference proteome</keyword>
<organism evidence="1 2">
    <name type="scientific">Parascaris equorum</name>
    <name type="common">Equine roundworm</name>
    <dbReference type="NCBI Taxonomy" id="6256"/>
    <lineage>
        <taxon>Eukaryota</taxon>
        <taxon>Metazoa</taxon>
        <taxon>Ecdysozoa</taxon>
        <taxon>Nematoda</taxon>
        <taxon>Chromadorea</taxon>
        <taxon>Rhabditida</taxon>
        <taxon>Spirurina</taxon>
        <taxon>Ascaridomorpha</taxon>
        <taxon>Ascaridoidea</taxon>
        <taxon>Ascarididae</taxon>
        <taxon>Parascaris</taxon>
    </lineage>
</organism>
<dbReference type="Proteomes" id="UP000887564">
    <property type="component" value="Unplaced"/>
</dbReference>
<protein>
    <submittedName>
        <fullName evidence="2">Uncharacterized protein</fullName>
    </submittedName>
</protein>
<evidence type="ECO:0000313" key="1">
    <source>
        <dbReference type="Proteomes" id="UP000887564"/>
    </source>
</evidence>
<evidence type="ECO:0000313" key="2">
    <source>
        <dbReference type="WBParaSite" id="PEQ_0000960001-mRNA-1"/>
    </source>
</evidence>
<name>A0A914RSX8_PAREQ</name>
<reference evidence="2" key="1">
    <citation type="submission" date="2022-11" db="UniProtKB">
        <authorList>
            <consortium name="WormBaseParasite"/>
        </authorList>
    </citation>
    <scope>IDENTIFICATION</scope>
</reference>
<proteinExistence type="predicted"/>
<sequence>MKQLIEAPRMWSYGKVTYDNDETLLNWLWPSHTLRPYGTLLKNTFCGSKRMCGGRHLSEPYDWENDYVEVFTDILSYTDS</sequence>
<accession>A0A914RSX8</accession>
<dbReference type="WBParaSite" id="PEQ_0000960001-mRNA-1">
    <property type="protein sequence ID" value="PEQ_0000960001-mRNA-1"/>
    <property type="gene ID" value="PEQ_0000960001"/>
</dbReference>